<evidence type="ECO:0000256" key="1">
    <source>
        <dbReference type="ARBA" id="ARBA00011738"/>
    </source>
</evidence>
<dbReference type="OrthoDB" id="42919at2759"/>
<evidence type="ECO:0000313" key="4">
    <source>
        <dbReference type="Proteomes" id="UP000215289"/>
    </source>
</evidence>
<dbReference type="PANTHER" id="PTHR33178">
    <property type="match status" value="1"/>
</dbReference>
<organism evidence="3 4">
    <name type="scientific">Aspergillus turcosus</name>
    <dbReference type="NCBI Taxonomy" id="1245748"/>
    <lineage>
        <taxon>Eukaryota</taxon>
        <taxon>Fungi</taxon>
        <taxon>Dikarya</taxon>
        <taxon>Ascomycota</taxon>
        <taxon>Pezizomycotina</taxon>
        <taxon>Eurotiomycetes</taxon>
        <taxon>Eurotiomycetidae</taxon>
        <taxon>Eurotiales</taxon>
        <taxon>Aspergillaceae</taxon>
        <taxon>Aspergillus</taxon>
        <taxon>Aspergillus subgen. Fumigati</taxon>
    </lineage>
</organism>
<dbReference type="SUPFAM" id="SSF54909">
    <property type="entry name" value="Dimeric alpha+beta barrel"/>
    <property type="match status" value="1"/>
</dbReference>
<dbReference type="STRING" id="1245748.A0A229XBK8"/>
<dbReference type="SMART" id="SM00886">
    <property type="entry name" value="Dabb"/>
    <property type="match status" value="1"/>
</dbReference>
<dbReference type="EMBL" id="NIDN02000109">
    <property type="protein sequence ID" value="RLL96490.1"/>
    <property type="molecule type" value="Genomic_DNA"/>
</dbReference>
<evidence type="ECO:0000259" key="2">
    <source>
        <dbReference type="PROSITE" id="PS51502"/>
    </source>
</evidence>
<feature type="domain" description="Stress-response A/B barrel" evidence="2">
    <location>
        <begin position="3"/>
        <end position="98"/>
    </location>
</feature>
<protein>
    <recommendedName>
        <fullName evidence="2">Stress-response A/B barrel domain-containing protein</fullName>
    </recommendedName>
</protein>
<evidence type="ECO:0000313" key="3">
    <source>
        <dbReference type="EMBL" id="RLL96490.1"/>
    </source>
</evidence>
<dbReference type="Proteomes" id="UP000215289">
    <property type="component" value="Unassembled WGS sequence"/>
</dbReference>
<accession>A0A229XBK8</accession>
<proteinExistence type="predicted"/>
<comment type="subunit">
    <text evidence="1">Homodimer.</text>
</comment>
<dbReference type="InterPro" id="IPR044662">
    <property type="entry name" value="HS1/DABB1-like"/>
</dbReference>
<keyword evidence="4" id="KW-1185">Reference proteome</keyword>
<dbReference type="InterPro" id="IPR011008">
    <property type="entry name" value="Dimeric_a/b-barrel"/>
</dbReference>
<dbReference type="AlphaFoldDB" id="A0A229XBK8"/>
<dbReference type="Gene3D" id="3.30.70.100">
    <property type="match status" value="1"/>
</dbReference>
<name>A0A229XBK8_9EURO</name>
<comment type="caution">
    <text evidence="3">The sequence shown here is derived from an EMBL/GenBank/DDBJ whole genome shotgun (WGS) entry which is preliminary data.</text>
</comment>
<dbReference type="Pfam" id="PF07876">
    <property type="entry name" value="Dabb"/>
    <property type="match status" value="1"/>
</dbReference>
<dbReference type="PANTHER" id="PTHR33178:SF10">
    <property type="entry name" value="STRESS-RESPONSE A_B BARREL DOMAIN-CONTAINING PROTEIN"/>
    <property type="match status" value="1"/>
</dbReference>
<reference evidence="3 4" key="1">
    <citation type="submission" date="2018-08" db="EMBL/GenBank/DDBJ databases">
        <title>Draft genome sequences of two Aspergillus turcosus clinical strains isolated from bronchoalveolar lavage fluid: one azole-susceptible and the other azole-resistant.</title>
        <authorList>
            <person name="Parent-Michaud M."/>
            <person name="Dufresne P.J."/>
            <person name="Fournier E."/>
            <person name="Martineau C."/>
            <person name="Moreira S."/>
            <person name="Perkins V."/>
            <person name="De Repentigny L."/>
            <person name="Dufresne S.F."/>
        </authorList>
    </citation>
    <scope>NUCLEOTIDE SEQUENCE [LARGE SCALE GENOMIC DNA]</scope>
    <source>
        <strain evidence="3">HMR AF 1038</strain>
    </source>
</reference>
<dbReference type="InterPro" id="IPR013097">
    <property type="entry name" value="Dabb"/>
</dbReference>
<gene>
    <name evidence="3" type="ORF">CFD26_106224</name>
</gene>
<sequence length="102" mass="11154">MPVYHIVLFRLKPGVTQAQLAHWGTLAEGMVGRIPGLISLKAGQPLPISVPRAKGFDMALLAVMESPEAVASYATHPVHVEVSKIREELCDDTLAYDLEFEN</sequence>
<dbReference type="PROSITE" id="PS51502">
    <property type="entry name" value="S_R_A_B_BARREL"/>
    <property type="match status" value="1"/>
</dbReference>